<dbReference type="RefSeq" id="WP_014184615.1">
    <property type="nucleotide sequence ID" value="NC_016584.1"/>
</dbReference>
<sequence length="156" mass="17550">MKKILVILGLISLFVFTLMRFGFESVPIYTNNSLQPKQVIENYFKFYNEKNRQGLSTTLTKWHDQSNVDFGLDNLIFIKLVSIGNNDMTTVNAYLGCGHGSVNGVNPSNVVAYKVTYVSLYSKWASPWPSGIQTESLTLIRESDNAPWLIDDMGQG</sequence>
<dbReference type="KEGG" id="dor:Desor_2198"/>
<dbReference type="AlphaFoldDB" id="G7W8U0"/>
<accession>G7W8U0</accession>
<dbReference type="EMBL" id="CP003108">
    <property type="protein sequence ID" value="AET67800.1"/>
    <property type="molecule type" value="Genomic_DNA"/>
</dbReference>
<dbReference type="HOGENOM" id="CLU_141498_0_0_9"/>
<dbReference type="InterPro" id="IPR032256">
    <property type="entry name" value="DUF4829"/>
</dbReference>
<name>G7W8U0_DESOD</name>
<reference evidence="2 3" key="2">
    <citation type="journal article" date="2012" name="J. Bacteriol.">
        <title>Complete genome sequences of Desulfosporosinus orientis DSM765T, Desulfosporosinus youngiae DSM17734T, Desulfosporosinus meridiei DSM13257T, and Desulfosporosinus acidiphilus DSM22704T.</title>
        <authorList>
            <person name="Pester M."/>
            <person name="Brambilla E."/>
            <person name="Alazard D."/>
            <person name="Rattei T."/>
            <person name="Weinmaier T."/>
            <person name="Han J."/>
            <person name="Lucas S."/>
            <person name="Lapidus A."/>
            <person name="Cheng J.F."/>
            <person name="Goodwin L."/>
            <person name="Pitluck S."/>
            <person name="Peters L."/>
            <person name="Ovchinnikova G."/>
            <person name="Teshima H."/>
            <person name="Detter J.C."/>
            <person name="Han C.S."/>
            <person name="Tapia R."/>
            <person name="Land M.L."/>
            <person name="Hauser L."/>
            <person name="Kyrpides N.C."/>
            <person name="Ivanova N.N."/>
            <person name="Pagani I."/>
            <person name="Huntmann M."/>
            <person name="Wei C.L."/>
            <person name="Davenport K.W."/>
            <person name="Daligault H."/>
            <person name="Chain P.S."/>
            <person name="Chen A."/>
            <person name="Mavromatis K."/>
            <person name="Markowitz V."/>
            <person name="Szeto E."/>
            <person name="Mikhailova N."/>
            <person name="Pati A."/>
            <person name="Wagner M."/>
            <person name="Woyke T."/>
            <person name="Ollivier B."/>
            <person name="Klenk H.P."/>
            <person name="Spring S."/>
            <person name="Loy A."/>
        </authorList>
    </citation>
    <scope>NUCLEOTIDE SEQUENCE [LARGE SCALE GENOMIC DNA]</scope>
    <source>
        <strain evidence="3">ATCC 19365 / DSM 765 / NCIMB 8382 / VKM B-1628</strain>
    </source>
</reference>
<reference evidence="3" key="1">
    <citation type="submission" date="2011-11" db="EMBL/GenBank/DDBJ databases">
        <title>Complete sequence of Desulfosporosinus orientis DSM 765.</title>
        <authorList>
            <person name="Lucas S."/>
            <person name="Han J."/>
            <person name="Lapidus A."/>
            <person name="Cheng J.-F."/>
            <person name="Goodwin L."/>
            <person name="Pitluck S."/>
            <person name="Peters L."/>
            <person name="Ovchinnikova G."/>
            <person name="Teshima H."/>
            <person name="Detter J.C."/>
            <person name="Han C."/>
            <person name="Tapia R."/>
            <person name="Land M."/>
            <person name="Hauser L."/>
            <person name="Kyrpides N."/>
            <person name="Ivanova N."/>
            <person name="Pagani I."/>
            <person name="Pester M."/>
            <person name="Spring S."/>
            <person name="Ollivier B."/>
            <person name="Rattei T."/>
            <person name="Klenk H.-P."/>
            <person name="Wagner M."/>
            <person name="Loy A."/>
            <person name="Woyke T."/>
        </authorList>
    </citation>
    <scope>NUCLEOTIDE SEQUENCE [LARGE SCALE GENOMIC DNA]</scope>
    <source>
        <strain evidence="3">ATCC 19365 / DSM 765 / NCIMB 8382 / VKM B-1628</strain>
    </source>
</reference>
<dbReference type="Pfam" id="PF16111">
    <property type="entry name" value="DUF4829"/>
    <property type="match status" value="1"/>
</dbReference>
<evidence type="ECO:0000259" key="1">
    <source>
        <dbReference type="Pfam" id="PF16111"/>
    </source>
</evidence>
<evidence type="ECO:0000313" key="3">
    <source>
        <dbReference type="Proteomes" id="UP000006346"/>
    </source>
</evidence>
<dbReference type="eggNOG" id="ENOG5033GCW">
    <property type="taxonomic scope" value="Bacteria"/>
</dbReference>
<gene>
    <name evidence="2" type="ordered locus">Desor_2198</name>
</gene>
<protein>
    <recommendedName>
        <fullName evidence="1">DUF4829 domain-containing protein</fullName>
    </recommendedName>
</protein>
<dbReference type="Proteomes" id="UP000006346">
    <property type="component" value="Chromosome"/>
</dbReference>
<organism evidence="2 3">
    <name type="scientific">Desulfosporosinus orientis (strain ATCC 19365 / DSM 765 / NCIMB 8382 / VKM B-1628 / Singapore I)</name>
    <name type="common">Desulfotomaculum orientis</name>
    <dbReference type="NCBI Taxonomy" id="768706"/>
    <lineage>
        <taxon>Bacteria</taxon>
        <taxon>Bacillati</taxon>
        <taxon>Bacillota</taxon>
        <taxon>Clostridia</taxon>
        <taxon>Eubacteriales</taxon>
        <taxon>Desulfitobacteriaceae</taxon>
        <taxon>Desulfosporosinus</taxon>
    </lineage>
</organism>
<evidence type="ECO:0000313" key="2">
    <source>
        <dbReference type="EMBL" id="AET67800.1"/>
    </source>
</evidence>
<feature type="domain" description="DUF4829" evidence="1">
    <location>
        <begin position="37"/>
        <end position="154"/>
    </location>
</feature>
<proteinExistence type="predicted"/>
<dbReference type="OrthoDB" id="1933189at2"/>
<keyword evidence="3" id="KW-1185">Reference proteome</keyword>